<dbReference type="RefSeq" id="WP_013841933.1">
    <property type="nucleotide sequence ID" value="NC_015589.1"/>
</dbReference>
<dbReference type="Pfam" id="PF00675">
    <property type="entry name" value="Peptidase_M16"/>
    <property type="match status" value="1"/>
</dbReference>
<dbReference type="SUPFAM" id="SSF63411">
    <property type="entry name" value="LuxS/MPP-like metallohydrolase"/>
    <property type="match status" value="2"/>
</dbReference>
<accession>F6DUN2</accession>
<organism evidence="5 6">
    <name type="scientific">Desulforamulus ruminis (strain ATCC 23193 / DSM 2154 / NCIMB 8452 / DL)</name>
    <name type="common">Desulfotomaculum ruminis</name>
    <dbReference type="NCBI Taxonomy" id="696281"/>
    <lineage>
        <taxon>Bacteria</taxon>
        <taxon>Bacillati</taxon>
        <taxon>Bacillota</taxon>
        <taxon>Clostridia</taxon>
        <taxon>Eubacteriales</taxon>
        <taxon>Peptococcaceae</taxon>
        <taxon>Desulforamulus</taxon>
    </lineage>
</organism>
<evidence type="ECO:0000256" key="2">
    <source>
        <dbReference type="RuleBase" id="RU004447"/>
    </source>
</evidence>
<dbReference type="InterPro" id="IPR011249">
    <property type="entry name" value="Metalloenz_LuxS/M16"/>
</dbReference>
<dbReference type="PANTHER" id="PTHR11851">
    <property type="entry name" value="METALLOPROTEASE"/>
    <property type="match status" value="1"/>
</dbReference>
<dbReference type="AlphaFoldDB" id="F6DUN2"/>
<dbReference type="InterPro" id="IPR011765">
    <property type="entry name" value="Pept_M16_N"/>
</dbReference>
<evidence type="ECO:0000313" key="5">
    <source>
        <dbReference type="EMBL" id="AEG60170.1"/>
    </source>
</evidence>
<dbReference type="STRING" id="696281.Desru_1911"/>
<comment type="similarity">
    <text evidence="1 2">Belongs to the peptidase M16 family.</text>
</comment>
<dbReference type="KEGG" id="dru:Desru_1911"/>
<dbReference type="GO" id="GO:0006508">
    <property type="term" value="P:proteolysis"/>
    <property type="evidence" value="ECO:0007669"/>
    <property type="project" value="InterPro"/>
</dbReference>
<evidence type="ECO:0000259" key="3">
    <source>
        <dbReference type="Pfam" id="PF00675"/>
    </source>
</evidence>
<dbReference type="eggNOG" id="COG0612">
    <property type="taxonomic scope" value="Bacteria"/>
</dbReference>
<keyword evidence="6" id="KW-1185">Reference proteome</keyword>
<dbReference type="Proteomes" id="UP000009234">
    <property type="component" value="Chromosome"/>
</dbReference>
<proteinExistence type="inferred from homology"/>
<dbReference type="Gene3D" id="3.30.830.10">
    <property type="entry name" value="Metalloenzyme, LuxS/M16 peptidase-like"/>
    <property type="match status" value="2"/>
</dbReference>
<dbReference type="PANTHER" id="PTHR11851:SF49">
    <property type="entry name" value="MITOCHONDRIAL-PROCESSING PEPTIDASE SUBUNIT ALPHA"/>
    <property type="match status" value="1"/>
</dbReference>
<dbReference type="Pfam" id="PF05193">
    <property type="entry name" value="Peptidase_M16_C"/>
    <property type="match status" value="1"/>
</dbReference>
<sequence length="422" mass="48152">MFYQKEELANGVRILTQRVSHVRSVALGIWVDVGSRDESDSTAGISHYIEHMLFKGTMNRTAKQIAEELDAVGGQLNAFTTKEYTCYYAKVLDEHFDLAVNILTDMLFNSKIDEQDVEREKNVILEEIKMYEDAPDELVHDMFAKTIWSGHPLGRPIIGTTETVSSFTYKDLRSYMAQNYIANRMVISVAGNIEHQQVVDKLKPIFEKMPGNEFKRQLVKPTHSSELNCRNKETEQVHMVIGTPGLRLEDDDVYIVQVINTVLGGGLSSRLFQEIREQRGLVYSVYSYHSSYYDTGIFGVYAGLSKQNVGQVMELIFKEIKDIKNKGISGEELQRAKDQLKGNLLLSLESVNTHMSRLGKSELYLKKVYKPEEIVERLNKITIEDIHRMASSLFQPEKFSMAAIGPWQDCGELKAELEKLRD</sequence>
<name>F6DUN2_DESRL</name>
<dbReference type="EMBL" id="CP002780">
    <property type="protein sequence ID" value="AEG60170.1"/>
    <property type="molecule type" value="Genomic_DNA"/>
</dbReference>
<dbReference type="HOGENOM" id="CLU_009902_3_0_9"/>
<gene>
    <name evidence="5" type="ordered locus">Desru_1911</name>
</gene>
<reference evidence="5 6" key="2">
    <citation type="journal article" date="2012" name="Stand. Genomic Sci.">
        <title>Complete genome sequence of the sulfate-reducing firmicute Desulfotomaculum ruminis type strain (DL(T)).</title>
        <authorList>
            <person name="Spring S."/>
            <person name="Visser M."/>
            <person name="Lu M."/>
            <person name="Copeland A."/>
            <person name="Lapidus A."/>
            <person name="Lucas S."/>
            <person name="Cheng J.F."/>
            <person name="Han C."/>
            <person name="Tapia R."/>
            <person name="Goodwin L.A."/>
            <person name="Pitluck S."/>
            <person name="Ivanova N."/>
            <person name="Land M."/>
            <person name="Hauser L."/>
            <person name="Larimer F."/>
            <person name="Rohde M."/>
            <person name="Goker M."/>
            <person name="Detter J.C."/>
            <person name="Kyrpides N.C."/>
            <person name="Woyke T."/>
            <person name="Schaap P.J."/>
            <person name="Plugge C.M."/>
            <person name="Muyzer G."/>
            <person name="Kuever J."/>
            <person name="Pereira I.A."/>
            <person name="Parshina S.N."/>
            <person name="Bernier-Latmani R."/>
            <person name="Stams A.J."/>
            <person name="Klenk H.P."/>
        </authorList>
    </citation>
    <scope>NUCLEOTIDE SEQUENCE [LARGE SCALE GENOMIC DNA]</scope>
    <source>
        <strain evidence="6">ATCC 23193 / DSM 2154 / NCIB 8452 / DL</strain>
    </source>
</reference>
<dbReference type="InterPro" id="IPR001431">
    <property type="entry name" value="Pept_M16_Zn_BS"/>
</dbReference>
<dbReference type="MEROPS" id="M16.A15"/>
<evidence type="ECO:0000259" key="4">
    <source>
        <dbReference type="Pfam" id="PF05193"/>
    </source>
</evidence>
<evidence type="ECO:0000313" key="6">
    <source>
        <dbReference type="Proteomes" id="UP000009234"/>
    </source>
</evidence>
<protein>
    <submittedName>
        <fullName evidence="5">Peptidase M16 domain protein</fullName>
    </submittedName>
</protein>
<feature type="domain" description="Peptidase M16 C-terminal" evidence="4">
    <location>
        <begin position="166"/>
        <end position="340"/>
    </location>
</feature>
<reference evidence="6" key="1">
    <citation type="submission" date="2011-05" db="EMBL/GenBank/DDBJ databases">
        <title>Complete sequence of Desulfotomaculum ruminis DSM 2154.</title>
        <authorList>
            <person name="Lucas S."/>
            <person name="Copeland A."/>
            <person name="Lapidus A."/>
            <person name="Cheng J.-F."/>
            <person name="Goodwin L."/>
            <person name="Pitluck S."/>
            <person name="Lu M."/>
            <person name="Detter J.C."/>
            <person name="Han C."/>
            <person name="Tapia R."/>
            <person name="Land M."/>
            <person name="Hauser L."/>
            <person name="Kyrpides N."/>
            <person name="Ivanova N."/>
            <person name="Mikhailova N."/>
            <person name="Pagani I."/>
            <person name="Stams A.J.M."/>
            <person name="Plugge C.M."/>
            <person name="Muyzer G."/>
            <person name="Kuever J."/>
            <person name="Parshina S.N."/>
            <person name="Ivanova A.E."/>
            <person name="Nazina T.N."/>
            <person name="Brambilla E."/>
            <person name="Spring S."/>
            <person name="Klenk H.-P."/>
            <person name="Woyke T."/>
        </authorList>
    </citation>
    <scope>NUCLEOTIDE SEQUENCE [LARGE SCALE GENOMIC DNA]</scope>
    <source>
        <strain evidence="6">ATCC 23193 / DSM 2154 / NCIB 8452 / DL</strain>
    </source>
</reference>
<dbReference type="GO" id="GO:0004222">
    <property type="term" value="F:metalloendopeptidase activity"/>
    <property type="evidence" value="ECO:0007669"/>
    <property type="project" value="InterPro"/>
</dbReference>
<evidence type="ECO:0000256" key="1">
    <source>
        <dbReference type="ARBA" id="ARBA00007261"/>
    </source>
</evidence>
<dbReference type="GO" id="GO:0046872">
    <property type="term" value="F:metal ion binding"/>
    <property type="evidence" value="ECO:0007669"/>
    <property type="project" value="InterPro"/>
</dbReference>
<dbReference type="PROSITE" id="PS00143">
    <property type="entry name" value="INSULINASE"/>
    <property type="match status" value="1"/>
</dbReference>
<dbReference type="InterPro" id="IPR050361">
    <property type="entry name" value="MPP/UQCRC_Complex"/>
</dbReference>
<dbReference type="OrthoDB" id="9811314at2"/>
<dbReference type="FunFam" id="3.30.830.10:FF:000008">
    <property type="entry name" value="Mitochondrial-processing peptidase subunit beta"/>
    <property type="match status" value="1"/>
</dbReference>
<dbReference type="InterPro" id="IPR007863">
    <property type="entry name" value="Peptidase_M16_C"/>
</dbReference>
<feature type="domain" description="Peptidase M16 N-terminal" evidence="3">
    <location>
        <begin position="14"/>
        <end position="160"/>
    </location>
</feature>